<dbReference type="Proteomes" id="UP000077069">
    <property type="component" value="Unassembled WGS sequence"/>
</dbReference>
<dbReference type="SUPFAM" id="SSF100950">
    <property type="entry name" value="NagB/RpiA/CoA transferase-like"/>
    <property type="match status" value="2"/>
</dbReference>
<reference evidence="5 6" key="1">
    <citation type="submission" date="2016-05" db="EMBL/GenBank/DDBJ databases">
        <title>Comparative analysis of secretome profiles of manganese(II)-oxidizing ascomycete fungi.</title>
        <authorList>
            <consortium name="DOE Joint Genome Institute"/>
            <person name="Zeiner C.A."/>
            <person name="Purvine S.O."/>
            <person name="Zink E.M."/>
            <person name="Wu S."/>
            <person name="Pasa-Tolic L."/>
            <person name="Chaput D.L."/>
            <person name="Haridas S."/>
            <person name="Grigoriev I.V."/>
            <person name="Santelli C.M."/>
            <person name="Hansel C.M."/>
        </authorList>
    </citation>
    <scope>NUCLEOTIDE SEQUENCE [LARGE SCALE GENOMIC DNA]</scope>
    <source>
        <strain evidence="5 6">AP3s5-JAC2a</strain>
    </source>
</reference>
<feature type="domain" description="Alcohol dehydrogenase iron-type/glycerol dehydrogenase GldA" evidence="3">
    <location>
        <begin position="28"/>
        <end position="177"/>
    </location>
</feature>
<dbReference type="NCBIfam" id="TIGR02428">
    <property type="entry name" value="pcaJ_scoB_fam"/>
    <property type="match status" value="1"/>
</dbReference>
<dbReference type="GO" id="GO:0016491">
    <property type="term" value="F:oxidoreductase activity"/>
    <property type="evidence" value="ECO:0007669"/>
    <property type="project" value="UniProtKB-KW"/>
</dbReference>
<dbReference type="InterPro" id="IPR001670">
    <property type="entry name" value="ADH_Fe/GldA"/>
</dbReference>
<dbReference type="STRING" id="1460663.A0A177CPL3"/>
<dbReference type="InParanoid" id="A0A177CPL3"/>
<evidence type="ECO:0000259" key="3">
    <source>
        <dbReference type="Pfam" id="PF00465"/>
    </source>
</evidence>
<dbReference type="GeneID" id="28757623"/>
<feature type="domain" description="Fe-containing alcohol dehydrogenase-like C-terminal" evidence="4">
    <location>
        <begin position="191"/>
        <end position="369"/>
    </location>
</feature>
<evidence type="ECO:0000256" key="1">
    <source>
        <dbReference type="ARBA" id="ARBA00022679"/>
    </source>
</evidence>
<proteinExistence type="predicted"/>
<accession>A0A177CPL3</accession>
<protein>
    <submittedName>
        <fullName evidence="5">Uncharacterized protein</fullName>
    </submittedName>
</protein>
<dbReference type="PANTHER" id="PTHR13707">
    <property type="entry name" value="KETOACID-COENZYME A TRANSFERASE"/>
    <property type="match status" value="1"/>
</dbReference>
<dbReference type="Pfam" id="PF25137">
    <property type="entry name" value="ADH_Fe_C"/>
    <property type="match status" value="1"/>
</dbReference>
<name>A0A177CPL3_9PLEO</name>
<dbReference type="EMBL" id="KV441550">
    <property type="protein sequence ID" value="OAG08892.1"/>
    <property type="molecule type" value="Genomic_DNA"/>
</dbReference>
<evidence type="ECO:0000259" key="4">
    <source>
        <dbReference type="Pfam" id="PF25137"/>
    </source>
</evidence>
<dbReference type="InterPro" id="IPR056798">
    <property type="entry name" value="ADH_Fe_C"/>
</dbReference>
<dbReference type="Pfam" id="PF00465">
    <property type="entry name" value="Fe-ADH"/>
    <property type="match status" value="1"/>
</dbReference>
<dbReference type="SUPFAM" id="SSF56796">
    <property type="entry name" value="Dehydroquinate synthase-like"/>
    <property type="match status" value="1"/>
</dbReference>
<sequence>MTLPSKYQNGSIDSSLKGAYRASPVKLLIYGAGTSKQLADVVSELGGSKAFIITGRSLYEKTPVIKEIEQSLGSVHGGTFSKIGQHAPIGDIREATALMAKSGCDVLISIGGGSPIDSAKAIAYNIHQETGKWIPSIAVPTTLSVAETTQNAGFTTEEKHKIAVSDPELVPKAVVYDGEIALHTPLTLWTSTGIRSLDHAVELMYHPLASEIPTKRMCLEAIKDLFTYLPQSKSNPEDADVRTKLFLACYASLFPFLYTGGVGLSHSIGHAIGATYSIPHGITSCLSLAPTVHFKANNPEEAKQIARIIPYIGKQSTGSDEKDSHIVADAIAELVEALGHKTTLTAYNVPTGDAEEEAIASRALHSKEHKDFANSKPSGPLEAWKQNRNAFPRAKWRISSLPPQVWSPWRPRTSTGAGTACASVRLIAFSVDMQALKSRVGNAIGLHFERQRQSITLGQFPHTTHSKMQRTFLFAARRSAPALRFFSNTATRAAINKIYPSAQEAIKDMKSDTTVLVGGFGFSGVPNTLINAVRDRSDLKNFTVVSNNAGMPGVGLGQWLDTKQVGKMIASYIGDNKTFEQMYLKGQLALELTPQGTIAEKCAAGAAGVPAFYTPAAYGTIVQTGELPVQYNTDGTIAKMAPPKETREFNGKAYVMEEAIFGDYAFVKVAKADRLGNCTFRKAQNNFNEAMGKNAKMTIVEADEIVEDGVIAPEEIHLQGIYVKRVIKSTEEKKIERLVHYKDPEEQKRAILEAGSSEASQKRERIIKRAAQELKDGMYVNLGIGMPLAAPAFLPKGVEIVLESENGILGMGGYPKPGEEDPDLINAGKETVTLIKGASTFGSHESFGMIRSGRIDVAMLGAMQVNTYGDLANFMLPGKVKGIGGAMDLVANPSQTKVVITMEHTDKKGNPKILKQCTFPLTGQKCVSTIITDLAVFDVSPTEGLTLKEVAKGVTVDEVKAKTEAPFKVAEDLKEMEI</sequence>
<dbReference type="SMART" id="SM00882">
    <property type="entry name" value="CoA_trans"/>
    <property type="match status" value="2"/>
</dbReference>
<dbReference type="Pfam" id="PF01144">
    <property type="entry name" value="CoA_trans"/>
    <property type="match status" value="2"/>
</dbReference>
<organism evidence="5 6">
    <name type="scientific">Paraphaeosphaeria sporulosa</name>
    <dbReference type="NCBI Taxonomy" id="1460663"/>
    <lineage>
        <taxon>Eukaryota</taxon>
        <taxon>Fungi</taxon>
        <taxon>Dikarya</taxon>
        <taxon>Ascomycota</taxon>
        <taxon>Pezizomycotina</taxon>
        <taxon>Dothideomycetes</taxon>
        <taxon>Pleosporomycetidae</taxon>
        <taxon>Pleosporales</taxon>
        <taxon>Massarineae</taxon>
        <taxon>Didymosphaeriaceae</taxon>
        <taxon>Paraphaeosphaeria</taxon>
    </lineage>
</organism>
<keyword evidence="2" id="KW-0560">Oxidoreductase</keyword>
<evidence type="ECO:0000313" key="6">
    <source>
        <dbReference type="Proteomes" id="UP000077069"/>
    </source>
</evidence>
<dbReference type="CDD" id="cd08192">
    <property type="entry name" value="MAR-like"/>
    <property type="match status" value="1"/>
</dbReference>
<dbReference type="InterPro" id="IPR012791">
    <property type="entry name" value="3-oxoacid_CoA-transf_B"/>
</dbReference>
<evidence type="ECO:0000313" key="5">
    <source>
        <dbReference type="EMBL" id="OAG08892.1"/>
    </source>
</evidence>
<dbReference type="RefSeq" id="XP_018039257.1">
    <property type="nucleotide sequence ID" value="XM_018174137.1"/>
</dbReference>
<keyword evidence="6" id="KW-1185">Reference proteome</keyword>
<dbReference type="OrthoDB" id="1933379at2759"/>
<gene>
    <name evidence="5" type="ORF">CC84DRAFT_1086072</name>
</gene>
<dbReference type="InterPro" id="IPR018211">
    <property type="entry name" value="ADH_Fe_CS"/>
</dbReference>
<keyword evidence="1" id="KW-0808">Transferase</keyword>
<dbReference type="PROSITE" id="PS00060">
    <property type="entry name" value="ADH_IRON_2"/>
    <property type="match status" value="1"/>
</dbReference>
<dbReference type="Gene3D" id="3.40.50.1970">
    <property type="match status" value="1"/>
</dbReference>
<dbReference type="AlphaFoldDB" id="A0A177CPL3"/>
<dbReference type="Gene3D" id="1.20.1090.10">
    <property type="entry name" value="Dehydroquinate synthase-like - alpha domain"/>
    <property type="match status" value="1"/>
</dbReference>
<dbReference type="Gene3D" id="3.40.1080.10">
    <property type="entry name" value="Glutaconate Coenzyme A-transferase"/>
    <property type="match status" value="2"/>
</dbReference>
<evidence type="ECO:0000256" key="2">
    <source>
        <dbReference type="ARBA" id="ARBA00023002"/>
    </source>
</evidence>
<dbReference type="GO" id="GO:0046872">
    <property type="term" value="F:metal ion binding"/>
    <property type="evidence" value="ECO:0007669"/>
    <property type="project" value="InterPro"/>
</dbReference>
<dbReference type="PANTHER" id="PTHR13707:SF58">
    <property type="entry name" value="SUCCINYL-COA:3-KETOACID-COENZYME A TRANSFERASE"/>
    <property type="match status" value="1"/>
</dbReference>
<dbReference type="GO" id="GO:0008260">
    <property type="term" value="F:succinyl-CoA:3-oxo-acid CoA-transferase activity"/>
    <property type="evidence" value="ECO:0007669"/>
    <property type="project" value="TreeGrafter"/>
</dbReference>
<dbReference type="InterPro" id="IPR037171">
    <property type="entry name" value="NagB/RpiA_transferase-like"/>
</dbReference>
<dbReference type="InterPro" id="IPR004165">
    <property type="entry name" value="CoA_trans_fam_I"/>
</dbReference>